<dbReference type="PROSITE" id="PS51007">
    <property type="entry name" value="CYTC"/>
    <property type="match status" value="1"/>
</dbReference>
<keyword evidence="7" id="KW-1185">Reference proteome</keyword>
<evidence type="ECO:0000313" key="7">
    <source>
        <dbReference type="Proteomes" id="UP001320119"/>
    </source>
</evidence>
<keyword evidence="4" id="KW-0732">Signal</keyword>
<evidence type="ECO:0000256" key="3">
    <source>
        <dbReference type="PROSITE-ProRule" id="PRU00433"/>
    </source>
</evidence>
<keyword evidence="1 3" id="KW-0479">Metal-binding</keyword>
<keyword evidence="2 3" id="KW-0408">Iron</keyword>
<dbReference type="Proteomes" id="UP001320119">
    <property type="component" value="Chromosome"/>
</dbReference>
<accession>A0AAN2BKW8</accession>
<protein>
    <recommendedName>
        <fullName evidence="5">Cytochrome c domain-containing protein</fullName>
    </recommendedName>
</protein>
<gene>
    <name evidence="6" type="ORF">MARGE09_P2601</name>
</gene>
<reference evidence="6 7" key="1">
    <citation type="journal article" date="2022" name="IScience">
        <title>An ultrasensitive nanofiber-based assay for enzymatic hydrolysis and deep-sea microbial degradation of cellulose.</title>
        <authorList>
            <person name="Tsudome M."/>
            <person name="Tachioka M."/>
            <person name="Miyazaki M."/>
            <person name="Uchimura K."/>
            <person name="Tsuda M."/>
            <person name="Takaki Y."/>
            <person name="Deguchi S."/>
        </authorList>
    </citation>
    <scope>NUCLEOTIDE SEQUENCE [LARGE SCALE GENOMIC DNA]</scope>
    <source>
        <strain evidence="6 7">GE09</strain>
    </source>
</reference>
<evidence type="ECO:0000259" key="5">
    <source>
        <dbReference type="PROSITE" id="PS51007"/>
    </source>
</evidence>
<dbReference type="RefSeq" id="WP_236982704.1">
    <property type="nucleotide sequence ID" value="NZ_AP023086.1"/>
</dbReference>
<dbReference type="EMBL" id="AP023086">
    <property type="protein sequence ID" value="BCD98400.1"/>
    <property type="molecule type" value="Genomic_DNA"/>
</dbReference>
<evidence type="ECO:0000256" key="2">
    <source>
        <dbReference type="ARBA" id="ARBA00023004"/>
    </source>
</evidence>
<dbReference type="GO" id="GO:0020037">
    <property type="term" value="F:heme binding"/>
    <property type="evidence" value="ECO:0007669"/>
    <property type="project" value="InterPro"/>
</dbReference>
<keyword evidence="3" id="KW-0349">Heme</keyword>
<evidence type="ECO:0000256" key="1">
    <source>
        <dbReference type="ARBA" id="ARBA00022723"/>
    </source>
</evidence>
<dbReference type="GO" id="GO:0046872">
    <property type="term" value="F:metal ion binding"/>
    <property type="evidence" value="ECO:0007669"/>
    <property type="project" value="UniProtKB-KW"/>
</dbReference>
<dbReference type="InterPro" id="IPR009056">
    <property type="entry name" value="Cyt_c-like_dom"/>
</dbReference>
<evidence type="ECO:0000256" key="4">
    <source>
        <dbReference type="SAM" id="SignalP"/>
    </source>
</evidence>
<feature type="chain" id="PRO_5042960209" description="Cytochrome c domain-containing protein" evidence="4">
    <location>
        <begin position="26"/>
        <end position="154"/>
    </location>
</feature>
<sequence length="154" mass="17098">MFHKTLHSFCAIALLAAIYSPAAWAEWLTLFEPQQTGVNEVVAGDGRDAFSAFGCVECHSGISDQRYRSGFRVLEGEVVEQSIEAKMAAPYSPVMPSAQKLRLGSREYWPSDENSAVFLRRVHKGVLGVQPSLTLLNRASQEEQDAVLDYVLMF</sequence>
<proteinExistence type="predicted"/>
<feature type="signal peptide" evidence="4">
    <location>
        <begin position="1"/>
        <end position="25"/>
    </location>
</feature>
<evidence type="ECO:0000313" key="6">
    <source>
        <dbReference type="EMBL" id="BCD98400.1"/>
    </source>
</evidence>
<name>A0AAN2BKW8_9GAMM</name>
<organism evidence="6 7">
    <name type="scientific">Marinagarivorans cellulosilyticus</name>
    <dbReference type="NCBI Taxonomy" id="2721545"/>
    <lineage>
        <taxon>Bacteria</taxon>
        <taxon>Pseudomonadati</taxon>
        <taxon>Pseudomonadota</taxon>
        <taxon>Gammaproteobacteria</taxon>
        <taxon>Cellvibrionales</taxon>
        <taxon>Cellvibrionaceae</taxon>
        <taxon>Marinagarivorans</taxon>
    </lineage>
</organism>
<dbReference type="KEGG" id="marq:MARGE09_P2601"/>
<feature type="domain" description="Cytochrome c" evidence="5">
    <location>
        <begin position="41"/>
        <end position="154"/>
    </location>
</feature>
<dbReference type="GO" id="GO:0009055">
    <property type="term" value="F:electron transfer activity"/>
    <property type="evidence" value="ECO:0007669"/>
    <property type="project" value="InterPro"/>
</dbReference>
<dbReference type="AlphaFoldDB" id="A0AAN2BKW8"/>